<dbReference type="CDD" id="cd04514">
    <property type="entry name" value="Taspase1_like"/>
    <property type="match status" value="1"/>
</dbReference>
<dbReference type="GO" id="GO:0051604">
    <property type="term" value="P:protein maturation"/>
    <property type="evidence" value="ECO:0007669"/>
    <property type="project" value="TreeGrafter"/>
</dbReference>
<evidence type="ECO:0000256" key="1">
    <source>
        <dbReference type="PIRSR" id="PIRSR600246-1"/>
    </source>
</evidence>
<organism evidence="4 5">
    <name type="scientific">Aspergillus aculeatus (strain ATCC 16872 / CBS 172.66 / WB 5094)</name>
    <dbReference type="NCBI Taxonomy" id="690307"/>
    <lineage>
        <taxon>Eukaryota</taxon>
        <taxon>Fungi</taxon>
        <taxon>Dikarya</taxon>
        <taxon>Ascomycota</taxon>
        <taxon>Pezizomycotina</taxon>
        <taxon>Eurotiomycetes</taxon>
        <taxon>Eurotiomycetidae</taxon>
        <taxon>Eurotiales</taxon>
        <taxon>Aspergillaceae</taxon>
        <taxon>Aspergillus</taxon>
        <taxon>Aspergillus subgen. Circumdati</taxon>
    </lineage>
</organism>
<dbReference type="AlphaFoldDB" id="A0A1L9WRD6"/>
<dbReference type="STRING" id="690307.A0A1L9WRD6"/>
<dbReference type="InterPro" id="IPR000246">
    <property type="entry name" value="Peptidase_T2"/>
</dbReference>
<dbReference type="FunFam" id="3.60.20.30:FF:000007">
    <property type="entry name" value="Similar to threonine aspartase"/>
    <property type="match status" value="1"/>
</dbReference>
<dbReference type="OMA" id="MKHRGRI"/>
<feature type="site" description="Cleavage; by autolysis" evidence="2">
    <location>
        <begin position="301"/>
        <end position="302"/>
    </location>
</feature>
<reference evidence="5" key="1">
    <citation type="journal article" date="2017" name="Genome Biol.">
        <title>Comparative genomics reveals high biological diversity and specific adaptations in the industrially and medically important fungal genus Aspergillus.</title>
        <authorList>
            <person name="de Vries R.P."/>
            <person name="Riley R."/>
            <person name="Wiebenga A."/>
            <person name="Aguilar-Osorio G."/>
            <person name="Amillis S."/>
            <person name="Uchima C.A."/>
            <person name="Anderluh G."/>
            <person name="Asadollahi M."/>
            <person name="Askin M."/>
            <person name="Barry K."/>
            <person name="Battaglia E."/>
            <person name="Bayram O."/>
            <person name="Benocci T."/>
            <person name="Braus-Stromeyer S.A."/>
            <person name="Caldana C."/>
            <person name="Canovas D."/>
            <person name="Cerqueira G.C."/>
            <person name="Chen F."/>
            <person name="Chen W."/>
            <person name="Choi C."/>
            <person name="Clum A."/>
            <person name="Dos Santos R.A."/>
            <person name="Damasio A.R."/>
            <person name="Diallinas G."/>
            <person name="Emri T."/>
            <person name="Fekete E."/>
            <person name="Flipphi M."/>
            <person name="Freyberg S."/>
            <person name="Gallo A."/>
            <person name="Gournas C."/>
            <person name="Habgood R."/>
            <person name="Hainaut M."/>
            <person name="Harispe M.L."/>
            <person name="Henrissat B."/>
            <person name="Hilden K.S."/>
            <person name="Hope R."/>
            <person name="Hossain A."/>
            <person name="Karabika E."/>
            <person name="Karaffa L."/>
            <person name="Karanyi Z."/>
            <person name="Krasevec N."/>
            <person name="Kuo A."/>
            <person name="Kusch H."/>
            <person name="LaButti K."/>
            <person name="Lagendijk E.L."/>
            <person name="Lapidus A."/>
            <person name="Levasseur A."/>
            <person name="Lindquist E."/>
            <person name="Lipzen A."/>
            <person name="Logrieco A.F."/>
            <person name="MacCabe A."/>
            <person name="Maekelae M.R."/>
            <person name="Malavazi I."/>
            <person name="Melin P."/>
            <person name="Meyer V."/>
            <person name="Mielnichuk N."/>
            <person name="Miskei M."/>
            <person name="Molnar A.P."/>
            <person name="Mule G."/>
            <person name="Ngan C.Y."/>
            <person name="Orejas M."/>
            <person name="Orosz E."/>
            <person name="Ouedraogo J.P."/>
            <person name="Overkamp K.M."/>
            <person name="Park H.-S."/>
            <person name="Perrone G."/>
            <person name="Piumi F."/>
            <person name="Punt P.J."/>
            <person name="Ram A.F."/>
            <person name="Ramon A."/>
            <person name="Rauscher S."/>
            <person name="Record E."/>
            <person name="Riano-Pachon D.M."/>
            <person name="Robert V."/>
            <person name="Roehrig J."/>
            <person name="Ruller R."/>
            <person name="Salamov A."/>
            <person name="Salih N.S."/>
            <person name="Samson R.A."/>
            <person name="Sandor E."/>
            <person name="Sanguinetti M."/>
            <person name="Schuetze T."/>
            <person name="Sepcic K."/>
            <person name="Shelest E."/>
            <person name="Sherlock G."/>
            <person name="Sophianopoulou V."/>
            <person name="Squina F.M."/>
            <person name="Sun H."/>
            <person name="Susca A."/>
            <person name="Todd R.B."/>
            <person name="Tsang A."/>
            <person name="Unkles S.E."/>
            <person name="van de Wiele N."/>
            <person name="van Rossen-Uffink D."/>
            <person name="Oliveira J.V."/>
            <person name="Vesth T.C."/>
            <person name="Visser J."/>
            <person name="Yu J.-H."/>
            <person name="Zhou M."/>
            <person name="Andersen M.R."/>
            <person name="Archer D.B."/>
            <person name="Baker S.E."/>
            <person name="Benoit I."/>
            <person name="Brakhage A.A."/>
            <person name="Braus G.H."/>
            <person name="Fischer R."/>
            <person name="Frisvad J.C."/>
            <person name="Goldman G.H."/>
            <person name="Houbraken J."/>
            <person name="Oakley B."/>
            <person name="Pocsi I."/>
            <person name="Scazzocchio C."/>
            <person name="Seiboth B."/>
            <person name="vanKuyk P.A."/>
            <person name="Wortman J."/>
            <person name="Dyer P.S."/>
            <person name="Grigoriev I.V."/>
        </authorList>
    </citation>
    <scope>NUCLEOTIDE SEQUENCE [LARGE SCALE GENOMIC DNA]</scope>
    <source>
        <strain evidence="5">ATCC 16872 / CBS 172.66 / WB 5094</strain>
    </source>
</reference>
<feature type="region of interest" description="Disordered" evidence="3">
    <location>
        <begin position="470"/>
        <end position="494"/>
    </location>
</feature>
<dbReference type="Pfam" id="PF01112">
    <property type="entry name" value="Asparaginase_2"/>
    <property type="match status" value="2"/>
</dbReference>
<sequence>MSSNKSVGAGGAGGGGIATIYVHAGAGFHSVQNEHLHLQACEKAARSGMAILRNGGSAVEAVEMAIMYLEDTEITNAGYGSNLTIDGEVECDATIVNHLGRSGAVGAVSQVKNPIMVARSILNTSGKPLTLARVPPNFLIGRGARDFAYDQGLVVLPPDALVAPSAKERWRRWQQELQAAEHKERTKLGNYIPYQTCYRRPIPVNPAQLANASSPRLPALPAPSAVVPGYSEPADPRLTCTTASLSPVEPTRTLSDASALRDGRYMDGGPCASAVDLSGPSSETSEATVNQPAEVMDYVSDTVGAIAVDSWGNIAAGSSSGGIGMKHSGRIGPAALVGVGTSIIPADPNDPEKTSVAAVTSGTGEHIATTMAAHTCAMRIYYSQKKHNDGTFEDVTEEEAMSSMIASDFMGHPGVRGSKCQAAIGIVAVKKTTHGVYLYFGHNTDSFVRPVQQVIASMSSEDKQPVCVMSRNNGNGSIAQGGRATRSKPMSQAK</sequence>
<dbReference type="InterPro" id="IPR029055">
    <property type="entry name" value="Ntn_hydrolases_N"/>
</dbReference>
<gene>
    <name evidence="4" type="ORF">ASPACDRAFT_30703</name>
</gene>
<proteinExistence type="predicted"/>
<dbReference type="OrthoDB" id="77601at2759"/>
<evidence type="ECO:0000256" key="2">
    <source>
        <dbReference type="PIRSR" id="PIRSR600246-3"/>
    </source>
</evidence>
<feature type="active site" description="Nucleophile" evidence="1">
    <location>
        <position position="302"/>
    </location>
</feature>
<dbReference type="EMBL" id="KV878979">
    <property type="protein sequence ID" value="OJJ98755.1"/>
    <property type="molecule type" value="Genomic_DNA"/>
</dbReference>
<evidence type="ECO:0000256" key="3">
    <source>
        <dbReference type="SAM" id="MobiDB-lite"/>
    </source>
</evidence>
<dbReference type="RefSeq" id="XP_020055095.1">
    <property type="nucleotide sequence ID" value="XM_020199753.1"/>
</dbReference>
<dbReference type="SUPFAM" id="SSF56235">
    <property type="entry name" value="N-terminal nucleophile aminohydrolases (Ntn hydrolases)"/>
    <property type="match status" value="1"/>
</dbReference>
<protein>
    <recommendedName>
        <fullName evidence="6">Asparaginase</fullName>
    </recommendedName>
</protein>
<name>A0A1L9WRD6_ASPA1</name>
<dbReference type="GeneID" id="30973567"/>
<dbReference type="PANTHER" id="PTHR10188">
    <property type="entry name" value="L-ASPARAGINASE"/>
    <property type="match status" value="1"/>
</dbReference>
<dbReference type="Gene3D" id="3.60.20.30">
    <property type="entry name" value="(Glycosyl)asparaginase"/>
    <property type="match status" value="1"/>
</dbReference>
<evidence type="ECO:0008006" key="6">
    <source>
        <dbReference type="Google" id="ProtNLM"/>
    </source>
</evidence>
<dbReference type="GO" id="GO:0005737">
    <property type="term" value="C:cytoplasm"/>
    <property type="evidence" value="ECO:0007669"/>
    <property type="project" value="TreeGrafter"/>
</dbReference>
<dbReference type="Proteomes" id="UP000184546">
    <property type="component" value="Unassembled WGS sequence"/>
</dbReference>
<dbReference type="PANTHER" id="PTHR10188:SF8">
    <property type="entry name" value="THREONINE ASPARTASE 1"/>
    <property type="match status" value="1"/>
</dbReference>
<evidence type="ECO:0000313" key="4">
    <source>
        <dbReference type="EMBL" id="OJJ98755.1"/>
    </source>
</evidence>
<dbReference type="GO" id="GO:0004298">
    <property type="term" value="F:threonine-type endopeptidase activity"/>
    <property type="evidence" value="ECO:0007669"/>
    <property type="project" value="InterPro"/>
</dbReference>
<dbReference type="InterPro" id="IPR037464">
    <property type="entry name" value="Taspase1"/>
</dbReference>
<accession>A0A1L9WRD6</accession>
<evidence type="ECO:0000313" key="5">
    <source>
        <dbReference type="Proteomes" id="UP000184546"/>
    </source>
</evidence>
<dbReference type="VEuPathDB" id="FungiDB:ASPACDRAFT_30703"/>
<keyword evidence="5" id="KW-1185">Reference proteome</keyword>